<name>A0A1H8JTT4_9BACT</name>
<accession>A0A1H8JTT4</accession>
<keyword evidence="3" id="KW-1185">Reference proteome</keyword>
<protein>
    <submittedName>
        <fullName evidence="2">DinB superfamily protein</fullName>
    </submittedName>
</protein>
<evidence type="ECO:0000259" key="1">
    <source>
        <dbReference type="Pfam" id="PF12867"/>
    </source>
</evidence>
<dbReference type="InterPro" id="IPR024775">
    <property type="entry name" value="DinB-like"/>
</dbReference>
<dbReference type="STRING" id="573321.SAMN04488505_113147"/>
<dbReference type="Proteomes" id="UP000198984">
    <property type="component" value="Unassembled WGS sequence"/>
</dbReference>
<dbReference type="Gene3D" id="1.20.120.450">
    <property type="entry name" value="dinb family like domain"/>
    <property type="match status" value="1"/>
</dbReference>
<dbReference type="SUPFAM" id="SSF109854">
    <property type="entry name" value="DinB/YfiT-like putative metalloenzymes"/>
    <property type="match status" value="1"/>
</dbReference>
<dbReference type="Pfam" id="PF12867">
    <property type="entry name" value="DinB_2"/>
    <property type="match status" value="1"/>
</dbReference>
<evidence type="ECO:0000313" key="2">
    <source>
        <dbReference type="EMBL" id="SEN84163.1"/>
    </source>
</evidence>
<organism evidence="2 3">
    <name type="scientific">Chitinophaga rupis</name>
    <dbReference type="NCBI Taxonomy" id="573321"/>
    <lineage>
        <taxon>Bacteria</taxon>
        <taxon>Pseudomonadati</taxon>
        <taxon>Bacteroidota</taxon>
        <taxon>Chitinophagia</taxon>
        <taxon>Chitinophagales</taxon>
        <taxon>Chitinophagaceae</taxon>
        <taxon>Chitinophaga</taxon>
    </lineage>
</organism>
<proteinExistence type="predicted"/>
<gene>
    <name evidence="2" type="ORF">SAMN04488505_113147</name>
</gene>
<feature type="domain" description="DinB-like" evidence="1">
    <location>
        <begin position="35"/>
        <end position="189"/>
    </location>
</feature>
<dbReference type="EMBL" id="FOBB01000013">
    <property type="protein sequence ID" value="SEN84163.1"/>
    <property type="molecule type" value="Genomic_DNA"/>
</dbReference>
<dbReference type="RefSeq" id="WP_089921128.1">
    <property type="nucleotide sequence ID" value="NZ_FOBB01000013.1"/>
</dbReference>
<dbReference type="InterPro" id="IPR034660">
    <property type="entry name" value="DinB/YfiT-like"/>
</dbReference>
<dbReference type="AlphaFoldDB" id="A0A1H8JTT4"/>
<reference evidence="2 3" key="1">
    <citation type="submission" date="2016-10" db="EMBL/GenBank/DDBJ databases">
        <authorList>
            <person name="de Groot N.N."/>
        </authorList>
    </citation>
    <scope>NUCLEOTIDE SEQUENCE [LARGE SCALE GENOMIC DNA]</scope>
    <source>
        <strain evidence="2 3">DSM 21039</strain>
    </source>
</reference>
<sequence length="202" mass="22816">MKKFALYVSILVLSAFTVQQPALTRDDKSFLLDQLQSTKTTLLNDVSGLSDAQMQFKPSPDRWSVSECMEHIIKVEKAIFDQEQASMKQPPNPEKRSEIKVTDSVLIKMMADRSHKAQAAEEMKPKDIYTSSSAAVEAFTTQRDQIINYVKGTNDDMRSHVIASPRGYLDAYQYMLIIAGHCGRHTQQIEEVKADPAFPRSN</sequence>
<dbReference type="OrthoDB" id="9807923at2"/>
<evidence type="ECO:0000313" key="3">
    <source>
        <dbReference type="Proteomes" id="UP000198984"/>
    </source>
</evidence>